<feature type="domain" description="NAD-dependent epimerase/dehydratase" evidence="5">
    <location>
        <begin position="31"/>
        <end position="261"/>
    </location>
</feature>
<dbReference type="GO" id="GO:0048040">
    <property type="term" value="F:UDP-glucuronate decarboxylase activity"/>
    <property type="evidence" value="ECO:0007669"/>
    <property type="project" value="TreeGrafter"/>
</dbReference>
<dbReference type="Proteomes" id="UP000219901">
    <property type="component" value="Unassembled WGS sequence"/>
</dbReference>
<evidence type="ECO:0000256" key="3">
    <source>
        <dbReference type="ARBA" id="ARBA00023027"/>
    </source>
</evidence>
<evidence type="ECO:0000313" key="7">
    <source>
        <dbReference type="Proteomes" id="UP000219901"/>
    </source>
</evidence>
<dbReference type="Gene3D" id="3.40.50.720">
    <property type="entry name" value="NAD(P)-binding Rossmann-like Domain"/>
    <property type="match status" value="1"/>
</dbReference>
<reference evidence="6 7" key="1">
    <citation type="journal article" date="2017" name="Front. Microbiol.">
        <title>New Insights into the Diversity of the Genus Faecalibacterium.</title>
        <authorList>
            <person name="Benevides L."/>
            <person name="Burman S."/>
            <person name="Martin R."/>
            <person name="Robert V."/>
            <person name="Thomas M."/>
            <person name="Miquel S."/>
            <person name="Chain F."/>
            <person name="Sokol H."/>
            <person name="Bermudez-Humaran L.G."/>
            <person name="Morrison M."/>
            <person name="Langella P."/>
            <person name="Azevedo V.A."/>
            <person name="Chatel J.M."/>
            <person name="Soares S."/>
        </authorList>
    </citation>
    <scope>NUCLEOTIDE SEQUENCE [LARGE SCALE GENOMIC DNA]</scope>
    <source>
        <strain evidence="6 7">CNCM I 4546</strain>
    </source>
</reference>
<keyword evidence="3" id="KW-0520">NAD</keyword>
<protein>
    <recommendedName>
        <fullName evidence="5">NAD-dependent epimerase/dehydratase domain-containing protein</fullName>
    </recommendedName>
</protein>
<evidence type="ECO:0000256" key="2">
    <source>
        <dbReference type="ARBA" id="ARBA00022793"/>
    </source>
</evidence>
<dbReference type="InterPro" id="IPR001509">
    <property type="entry name" value="Epimerase_deHydtase"/>
</dbReference>
<comment type="caution">
    <text evidence="6">The sequence shown here is derived from an EMBL/GenBank/DDBJ whole genome shotgun (WGS) entry which is preliminary data.</text>
</comment>
<dbReference type="InterPro" id="IPR036291">
    <property type="entry name" value="NAD(P)-bd_dom_sf"/>
</dbReference>
<name>A0A2A6ZWG1_9FIRM</name>
<dbReference type="InterPro" id="IPR044516">
    <property type="entry name" value="UXS-like"/>
</dbReference>
<dbReference type="EMBL" id="NMTV01000071">
    <property type="protein sequence ID" value="PDX71239.1"/>
    <property type="molecule type" value="Genomic_DNA"/>
</dbReference>
<keyword evidence="4" id="KW-0456">Lyase</keyword>
<dbReference type="GO" id="GO:0005737">
    <property type="term" value="C:cytoplasm"/>
    <property type="evidence" value="ECO:0007669"/>
    <property type="project" value="TreeGrafter"/>
</dbReference>
<evidence type="ECO:0000259" key="5">
    <source>
        <dbReference type="Pfam" id="PF01370"/>
    </source>
</evidence>
<evidence type="ECO:0000256" key="4">
    <source>
        <dbReference type="ARBA" id="ARBA00023239"/>
    </source>
</evidence>
<keyword evidence="2" id="KW-0210">Decarboxylase</keyword>
<dbReference type="GO" id="GO:0042732">
    <property type="term" value="P:D-xylose metabolic process"/>
    <property type="evidence" value="ECO:0007669"/>
    <property type="project" value="InterPro"/>
</dbReference>
<dbReference type="GO" id="GO:0070403">
    <property type="term" value="F:NAD+ binding"/>
    <property type="evidence" value="ECO:0007669"/>
    <property type="project" value="InterPro"/>
</dbReference>
<sequence>MDKMNNLEMEAVKRVASLPYDWSRFNNKVLLISGGTGFIGSFLIEVLRHRTNYFGNTIKIVSLSRRGGVSDDYLENLAVDVCNPIDYTGDVDFVLHLASNTHPKQYAEDPIGTILTNIDGCNNLLRLAVEKKARFLLASSVEIYGQGTEKPMDEHYCGYIDCNQARAGYNEAKRTCEALTQSYRQRFGIDAVIVRFARVFGPDKKKDTKAMSQFMDKAVLGDEIVMKSYGEQRYSYVYIADAVSALIKILLDGVDGEAYNISDDDDGRTLRGYAEYLATVSNQKVKFEIEDNSAVSKATFALMDTTKLKDLGWKPLYTVCQGLKETYTIKQQENTDSTRR</sequence>
<dbReference type="SUPFAM" id="SSF51735">
    <property type="entry name" value="NAD(P)-binding Rossmann-fold domains"/>
    <property type="match status" value="1"/>
</dbReference>
<proteinExistence type="predicted"/>
<evidence type="ECO:0000256" key="1">
    <source>
        <dbReference type="ARBA" id="ARBA00001911"/>
    </source>
</evidence>
<organism evidence="6 7">
    <name type="scientific">Faecalibacterium prausnitzii</name>
    <dbReference type="NCBI Taxonomy" id="853"/>
    <lineage>
        <taxon>Bacteria</taxon>
        <taxon>Bacillati</taxon>
        <taxon>Bacillota</taxon>
        <taxon>Clostridia</taxon>
        <taxon>Eubacteriales</taxon>
        <taxon>Oscillospiraceae</taxon>
        <taxon>Faecalibacterium</taxon>
    </lineage>
</organism>
<gene>
    <name evidence="6" type="ORF">CGS55_13720</name>
</gene>
<dbReference type="Pfam" id="PF01370">
    <property type="entry name" value="Epimerase"/>
    <property type="match status" value="1"/>
</dbReference>
<comment type="cofactor">
    <cofactor evidence="1">
        <name>NAD(+)</name>
        <dbReference type="ChEBI" id="CHEBI:57540"/>
    </cofactor>
</comment>
<accession>A0A2A6ZWG1</accession>
<evidence type="ECO:0000313" key="6">
    <source>
        <dbReference type="EMBL" id="PDX71239.1"/>
    </source>
</evidence>
<dbReference type="PANTHER" id="PTHR43078">
    <property type="entry name" value="UDP-GLUCURONIC ACID DECARBOXYLASE-RELATED"/>
    <property type="match status" value="1"/>
</dbReference>
<dbReference type="AlphaFoldDB" id="A0A2A6ZWG1"/>
<dbReference type="PANTHER" id="PTHR43078:SF6">
    <property type="entry name" value="UDP-GLUCURONIC ACID DECARBOXYLASE 1"/>
    <property type="match status" value="1"/>
</dbReference>